<accession>A0A7G9GBH0</accession>
<protein>
    <submittedName>
        <fullName evidence="1">Uncharacterized protein</fullName>
    </submittedName>
</protein>
<proteinExistence type="predicted"/>
<dbReference type="RefSeq" id="WP_118648858.1">
    <property type="nucleotide sequence ID" value="NZ_CP060635.1"/>
</dbReference>
<evidence type="ECO:0000313" key="1">
    <source>
        <dbReference type="EMBL" id="QNM08152.1"/>
    </source>
</evidence>
<dbReference type="AlphaFoldDB" id="A0A7G9GBH0"/>
<dbReference type="Proteomes" id="UP000515860">
    <property type="component" value="Chromosome"/>
</dbReference>
<sequence>MQVKKKVISSLTKCYSIAPLHYHNRDYFLVAAEKQDPCYLFDMEGNRVDTIWEKPGGVMSMVQIPGSDGVFLATHKFYSPNDSKEARIVVVKPDQDGKWQIHTLACLPHVHRFDIVTRNDVHYLVACTLKSGHEYKNDWSMPGKVYAAVLPEDLEQFDEQNQLKFTVIKDGMLKNHGYYKVMENGVETSLISSEEGVFRFTPPEEAGGAWYIEHLVKEPASDAVLVDLDQDGEKELICISPFHGNKICIYKKHRMETEACSCEGDSGEYEPVYCYEKADFAHAIYGGRLLGRPAVIIGHREGTRDLLVFTYDGSAKDYRAEVLDHDCGPANVYKFVENGKEILISANREVNEVAMYTDFAEDLT</sequence>
<dbReference type="EMBL" id="CP060635">
    <property type="protein sequence ID" value="QNM08152.1"/>
    <property type="molecule type" value="Genomic_DNA"/>
</dbReference>
<reference evidence="1 2" key="1">
    <citation type="submission" date="2020-08" db="EMBL/GenBank/DDBJ databases">
        <authorList>
            <person name="Liu C."/>
            <person name="Sun Q."/>
        </authorList>
    </citation>
    <scope>NUCLEOTIDE SEQUENCE [LARGE SCALE GENOMIC DNA]</scope>
    <source>
        <strain evidence="1 2">NSJ-29</strain>
    </source>
</reference>
<organism evidence="1 2">
    <name type="scientific">Wansuia hejianensis</name>
    <dbReference type="NCBI Taxonomy" id="2763667"/>
    <lineage>
        <taxon>Bacteria</taxon>
        <taxon>Bacillati</taxon>
        <taxon>Bacillota</taxon>
        <taxon>Clostridia</taxon>
        <taxon>Lachnospirales</taxon>
        <taxon>Lachnospiraceae</taxon>
        <taxon>Wansuia</taxon>
    </lineage>
</organism>
<keyword evidence="2" id="KW-1185">Reference proteome</keyword>
<dbReference type="KEGG" id="whj:H9Q79_14860"/>
<name>A0A7G9GBH0_9FIRM</name>
<evidence type="ECO:0000313" key="2">
    <source>
        <dbReference type="Proteomes" id="UP000515860"/>
    </source>
</evidence>
<gene>
    <name evidence="1" type="ORF">H9Q79_14860</name>
</gene>